<proteinExistence type="predicted"/>
<keyword evidence="2" id="KW-1185">Reference proteome</keyword>
<organism evidence="1 2">
    <name type="scientific">Austropuccinia psidii MF-1</name>
    <dbReference type="NCBI Taxonomy" id="1389203"/>
    <lineage>
        <taxon>Eukaryota</taxon>
        <taxon>Fungi</taxon>
        <taxon>Dikarya</taxon>
        <taxon>Basidiomycota</taxon>
        <taxon>Pucciniomycotina</taxon>
        <taxon>Pucciniomycetes</taxon>
        <taxon>Pucciniales</taxon>
        <taxon>Sphaerophragmiaceae</taxon>
        <taxon>Austropuccinia</taxon>
    </lineage>
</organism>
<dbReference type="InterPro" id="IPR012337">
    <property type="entry name" value="RNaseH-like_sf"/>
</dbReference>
<dbReference type="SUPFAM" id="SSF53098">
    <property type="entry name" value="Ribonuclease H-like"/>
    <property type="match status" value="1"/>
</dbReference>
<dbReference type="OrthoDB" id="2640446at2759"/>
<evidence type="ECO:0000313" key="2">
    <source>
        <dbReference type="Proteomes" id="UP000765509"/>
    </source>
</evidence>
<protein>
    <submittedName>
        <fullName evidence="1">Uncharacterized protein</fullName>
    </submittedName>
</protein>
<dbReference type="EMBL" id="AVOT02033976">
    <property type="protein sequence ID" value="MBW0527976.1"/>
    <property type="molecule type" value="Genomic_DNA"/>
</dbReference>
<gene>
    <name evidence="1" type="ORF">O181_067691</name>
</gene>
<comment type="caution">
    <text evidence="1">The sequence shown here is derived from an EMBL/GenBank/DDBJ whole genome shotgun (WGS) entry which is preliminary data.</text>
</comment>
<name>A0A9Q3F058_9BASI</name>
<sequence>MVGCANSNSGCHQTTATRLGVVFCPLLPYSLQENNEAERLNRTLGDMARAMVVQSQMLSLSQVLTSSGTIRAGTIHHYAAPSWRQCYSTHTGTSSAGQAHTKGNKLQAVETADDGQLAALGPKHQQNGAVSKCHFPPVPTIKTGCLTHIMNAIVLDKVPTERYFEEENQVVSSLPLVKDVKIPSHLGQVLNGPDGGKGCVGRCGKRAMNENHWALVVF</sequence>
<reference evidence="1" key="1">
    <citation type="submission" date="2021-03" db="EMBL/GenBank/DDBJ databases">
        <title>Draft genome sequence of rust myrtle Austropuccinia psidii MF-1, a brazilian biotype.</title>
        <authorList>
            <person name="Quecine M.C."/>
            <person name="Pachon D.M.R."/>
            <person name="Bonatelli M.L."/>
            <person name="Correr F.H."/>
            <person name="Franceschini L.M."/>
            <person name="Leite T.F."/>
            <person name="Margarido G.R.A."/>
            <person name="Almeida C.A."/>
            <person name="Ferrarezi J.A."/>
            <person name="Labate C.A."/>
        </authorList>
    </citation>
    <scope>NUCLEOTIDE SEQUENCE</scope>
    <source>
        <strain evidence="1">MF-1</strain>
    </source>
</reference>
<evidence type="ECO:0000313" key="1">
    <source>
        <dbReference type="EMBL" id="MBW0527976.1"/>
    </source>
</evidence>
<dbReference type="Proteomes" id="UP000765509">
    <property type="component" value="Unassembled WGS sequence"/>
</dbReference>
<accession>A0A9Q3F058</accession>
<dbReference type="AlphaFoldDB" id="A0A9Q3F058"/>